<geneLocation type="plasmid" evidence="2">
    <name>II</name>
</geneLocation>
<dbReference type="OrthoDB" id="7960576at2"/>
<evidence type="ECO:0000313" key="2">
    <source>
        <dbReference type="Proteomes" id="UP000028181"/>
    </source>
</evidence>
<dbReference type="EMBL" id="HG938354">
    <property type="protein sequence ID" value="CDN51131.1"/>
    <property type="molecule type" value="Genomic_DNA"/>
</dbReference>
<dbReference type="RefSeq" id="WP_040124451.1">
    <property type="nucleotide sequence ID" value="NZ_HG938354.1"/>
</dbReference>
<dbReference type="AlphaFoldDB" id="A0A068SZ80"/>
<name>A0A068SZ80_NEOGA</name>
<sequence length="89" mass="10106">MHTYYRYHGGAPAPGALIIKFYHSGDQIRGFIRKIAEPSEDDAIFPGEEMEPEAAFRMAENKNRGPDKPPIFVELSEGVQWDPAWGRLM</sequence>
<reference evidence="2" key="1">
    <citation type="journal article" date="2014" name="BMC Genomics">
        <title>Genome sequencing of two Neorhizobium galegae strains reveals a noeT gene responsible for the unusual acetylation of the nodulation factors.</title>
        <authorList>
            <person name="Osterman J."/>
            <person name="Marsh J."/>
            <person name="Laine P.K."/>
            <person name="Zeng Z."/>
            <person name="Alatalo E."/>
            <person name="Sullivan J.T."/>
            <person name="Young J.P."/>
            <person name="Thomas-Oates J."/>
            <person name="Paulin L."/>
            <person name="Lindstrom K."/>
        </authorList>
    </citation>
    <scope>NUCLEOTIDE SEQUENCE [LARGE SCALE GENOMIC DNA]</scope>
    <source>
        <strain evidence="2">HAMBI 540</strain>
    </source>
</reference>
<proteinExistence type="predicted"/>
<gene>
    <name evidence="1" type="ORF">RG540_PA04530</name>
</gene>
<keyword evidence="2" id="KW-1185">Reference proteome</keyword>
<dbReference type="GeneID" id="24260618"/>
<evidence type="ECO:0000313" key="1">
    <source>
        <dbReference type="EMBL" id="CDN51131.1"/>
    </source>
</evidence>
<dbReference type="KEGG" id="ngg:RG540_PA04530"/>
<dbReference type="eggNOG" id="ENOG503025H">
    <property type="taxonomic scope" value="Bacteria"/>
</dbReference>
<organism evidence="1 2">
    <name type="scientific">Neorhizobium galegae bv. orientalis str. HAMBI 540</name>
    <dbReference type="NCBI Taxonomy" id="1028800"/>
    <lineage>
        <taxon>Bacteria</taxon>
        <taxon>Pseudomonadati</taxon>
        <taxon>Pseudomonadota</taxon>
        <taxon>Alphaproteobacteria</taxon>
        <taxon>Hyphomicrobiales</taxon>
        <taxon>Rhizobiaceae</taxon>
        <taxon>Rhizobium/Agrobacterium group</taxon>
        <taxon>Neorhizobium</taxon>
    </lineage>
</organism>
<dbReference type="PATRIC" id="fig|1028800.3.peg.5072"/>
<dbReference type="HOGENOM" id="CLU_2495686_0_0_5"/>
<accession>A0A068SZ80</accession>
<protein>
    <submittedName>
        <fullName evidence="1">Uncharacterized protein</fullName>
    </submittedName>
</protein>
<keyword evidence="1" id="KW-0614">Plasmid</keyword>
<dbReference type="Proteomes" id="UP000028181">
    <property type="component" value="Plasmid pHAMBI540a"/>
</dbReference>